<dbReference type="EMBL" id="JACHXJ010000004">
    <property type="protein sequence ID" value="MBB3130192.1"/>
    <property type="molecule type" value="Genomic_DNA"/>
</dbReference>
<dbReference type="RefSeq" id="WP_183584323.1">
    <property type="nucleotide sequence ID" value="NZ_JACHXJ010000004.1"/>
</dbReference>
<organism evidence="1 2">
    <name type="scientific">Paenibacillus rhizosphaerae</name>
    <dbReference type="NCBI Taxonomy" id="297318"/>
    <lineage>
        <taxon>Bacteria</taxon>
        <taxon>Bacillati</taxon>
        <taxon>Bacillota</taxon>
        <taxon>Bacilli</taxon>
        <taxon>Bacillales</taxon>
        <taxon>Paenibacillaceae</taxon>
        <taxon>Paenibacillus</taxon>
    </lineage>
</organism>
<comment type="caution">
    <text evidence="1">The sequence shown here is derived from an EMBL/GenBank/DDBJ whole genome shotgun (WGS) entry which is preliminary data.</text>
</comment>
<dbReference type="SUPFAM" id="SSF56327">
    <property type="entry name" value="LDH C-terminal domain-like"/>
    <property type="match status" value="1"/>
</dbReference>
<dbReference type="AlphaFoldDB" id="A0A839TTZ1"/>
<proteinExistence type="predicted"/>
<sequence length="54" mass="5918">MCFGIPAMYHIDGIQEIIGLNLNEDESGRFAASCGVIRSNMEKLNWVQQATSTG</sequence>
<dbReference type="InterPro" id="IPR015955">
    <property type="entry name" value="Lactate_DH/Glyco_Ohase_4_C"/>
</dbReference>
<dbReference type="Gene3D" id="3.90.110.10">
    <property type="entry name" value="Lactate dehydrogenase/glycoside hydrolase, family 4, C-terminal"/>
    <property type="match status" value="1"/>
</dbReference>
<dbReference type="GO" id="GO:0016616">
    <property type="term" value="F:oxidoreductase activity, acting on the CH-OH group of donors, NAD or NADP as acceptor"/>
    <property type="evidence" value="ECO:0007669"/>
    <property type="project" value="InterPro"/>
</dbReference>
<protein>
    <submittedName>
        <fullName evidence="1">Malate/lactate dehydrogenase</fullName>
    </submittedName>
</protein>
<dbReference type="Proteomes" id="UP000517523">
    <property type="component" value="Unassembled WGS sequence"/>
</dbReference>
<gene>
    <name evidence="1" type="ORF">FHS19_004897</name>
</gene>
<reference evidence="1 2" key="1">
    <citation type="submission" date="2020-08" db="EMBL/GenBank/DDBJ databases">
        <title>Genomic Encyclopedia of Type Strains, Phase III (KMG-III): the genomes of soil and plant-associated and newly described type strains.</title>
        <authorList>
            <person name="Whitman W."/>
        </authorList>
    </citation>
    <scope>NUCLEOTIDE SEQUENCE [LARGE SCALE GENOMIC DNA]</scope>
    <source>
        <strain evidence="1 2">CECT 5831</strain>
    </source>
</reference>
<accession>A0A839TTZ1</accession>
<evidence type="ECO:0000313" key="1">
    <source>
        <dbReference type="EMBL" id="MBB3130192.1"/>
    </source>
</evidence>
<evidence type="ECO:0000313" key="2">
    <source>
        <dbReference type="Proteomes" id="UP000517523"/>
    </source>
</evidence>
<name>A0A839TTZ1_9BACL</name>